<dbReference type="Pfam" id="PF00550">
    <property type="entry name" value="PP-binding"/>
    <property type="match status" value="1"/>
</dbReference>
<proteinExistence type="predicted"/>
<dbReference type="PANTHER" id="PTHR45527">
    <property type="entry name" value="NONRIBOSOMAL PEPTIDE SYNTHETASE"/>
    <property type="match status" value="1"/>
</dbReference>
<dbReference type="InterPro" id="IPR023213">
    <property type="entry name" value="CAT-like_dom_sf"/>
</dbReference>
<dbReference type="GO" id="GO:0009239">
    <property type="term" value="P:enterobactin biosynthetic process"/>
    <property type="evidence" value="ECO:0007669"/>
    <property type="project" value="TreeGrafter"/>
</dbReference>
<dbReference type="InterPro" id="IPR000873">
    <property type="entry name" value="AMP-dep_synth/lig_dom"/>
</dbReference>
<dbReference type="PROSITE" id="PS00012">
    <property type="entry name" value="PHOSPHOPANTETHEINE"/>
    <property type="match status" value="1"/>
</dbReference>
<dbReference type="SUPFAM" id="SSF52777">
    <property type="entry name" value="CoA-dependent acyltransferases"/>
    <property type="match status" value="2"/>
</dbReference>
<dbReference type="AlphaFoldDB" id="A0A6J4MXY6"/>
<dbReference type="SUPFAM" id="SSF56801">
    <property type="entry name" value="Acetyl-CoA synthetase-like"/>
    <property type="match status" value="1"/>
</dbReference>
<dbReference type="GO" id="GO:0005829">
    <property type="term" value="C:cytosol"/>
    <property type="evidence" value="ECO:0007669"/>
    <property type="project" value="TreeGrafter"/>
</dbReference>
<name>A0A6J4MXY6_9BACT</name>
<dbReference type="Pfam" id="PF00668">
    <property type="entry name" value="Condensation"/>
    <property type="match status" value="1"/>
</dbReference>
<feature type="non-terminal residue" evidence="5">
    <location>
        <position position="647"/>
    </location>
</feature>
<protein>
    <recommendedName>
        <fullName evidence="4">Carrier domain-containing protein</fullName>
    </recommendedName>
</protein>
<dbReference type="Gene3D" id="3.30.559.10">
    <property type="entry name" value="Chloramphenicol acetyltransferase-like domain"/>
    <property type="match status" value="1"/>
</dbReference>
<feature type="non-terminal residue" evidence="5">
    <location>
        <position position="1"/>
    </location>
</feature>
<dbReference type="GO" id="GO:0031177">
    <property type="term" value="F:phosphopantetheine binding"/>
    <property type="evidence" value="ECO:0007669"/>
    <property type="project" value="TreeGrafter"/>
</dbReference>
<organism evidence="5">
    <name type="scientific">uncultured Gemmatimonadota bacterium</name>
    <dbReference type="NCBI Taxonomy" id="203437"/>
    <lineage>
        <taxon>Bacteria</taxon>
        <taxon>Pseudomonadati</taxon>
        <taxon>Gemmatimonadota</taxon>
        <taxon>environmental samples</taxon>
    </lineage>
</organism>
<feature type="domain" description="Carrier" evidence="4">
    <location>
        <begin position="1"/>
        <end position="51"/>
    </location>
</feature>
<dbReference type="GO" id="GO:0047527">
    <property type="term" value="F:2,3-dihydroxybenzoate-serine ligase activity"/>
    <property type="evidence" value="ECO:0007669"/>
    <property type="project" value="TreeGrafter"/>
</dbReference>
<dbReference type="InterPro" id="IPR042099">
    <property type="entry name" value="ANL_N_sf"/>
</dbReference>
<dbReference type="PANTHER" id="PTHR45527:SF1">
    <property type="entry name" value="FATTY ACID SYNTHASE"/>
    <property type="match status" value="1"/>
</dbReference>
<accession>A0A6J4MXY6</accession>
<dbReference type="Gene3D" id="1.10.1200.10">
    <property type="entry name" value="ACP-like"/>
    <property type="match status" value="1"/>
</dbReference>
<sequence>WDHFFDLGGHSLLAVRVISRVRQVLGVEVALRDLFTRPVLADFAGGLGATPASQLPAIEPADRGEPLPLSFAQQRLWFLDQLGGGGRAYHIPVRLRLRGELHREALGRALDRVVERHESLRTVFAQVEGQPVQHVRSAEAGGFPLADHDLRGHPGAEAELRRIAAGETGAPFDLAAGPLIRGQLVRLDEHEHVLLVTMHHIVSDGWSMGVLVHELGALYGAFRRGEADPLPPLGIQYPDYAVWQRRWVEGEVLREQAEYWKAALAGAPELLELPADRVRPARQDYAGAAIPLELDEELTAALAALSRRHGTTLFMTVLAGWAAVLGRLSAQEDVVIGTPTANRGRAEIEGLIGFFVNTLALRMDLSGAPTVAELLARVRESTLGAQQRQDIPFEQVVDLVQPVRTLAHTPLFQVTLAWQNTPRESAALEGLALAPVGAPSAVTAKFDLSLTLGESGGRIVGAMEYATALFDSGTVERHLGYLRAVLAAMAADDAQPVSRIPLLPGDELARVLEPWNDTAAPYANDVCIHALFEERARRQPDAPAVDHGDASLSYAALNARANRLAHHLRAHGVGPDARVAVCMERGPALIVALLATLKAGGAYVPLDPAYPAERLRYMLADSAPVALLASPAAEFATGLPVFDVEAG</sequence>
<dbReference type="InterPro" id="IPR006162">
    <property type="entry name" value="Ppantetheine_attach_site"/>
</dbReference>
<dbReference type="InterPro" id="IPR036736">
    <property type="entry name" value="ACP-like_sf"/>
</dbReference>
<evidence type="ECO:0000313" key="5">
    <source>
        <dbReference type="EMBL" id="CAA9371895.1"/>
    </source>
</evidence>
<gene>
    <name evidence="5" type="ORF">AVDCRST_MAG68-5573</name>
</gene>
<evidence type="ECO:0000256" key="3">
    <source>
        <dbReference type="ARBA" id="ARBA00022553"/>
    </source>
</evidence>
<evidence type="ECO:0000256" key="1">
    <source>
        <dbReference type="ARBA" id="ARBA00001957"/>
    </source>
</evidence>
<comment type="cofactor">
    <cofactor evidence="1">
        <name>pantetheine 4'-phosphate</name>
        <dbReference type="ChEBI" id="CHEBI:47942"/>
    </cofactor>
</comment>
<dbReference type="CDD" id="cd19531">
    <property type="entry name" value="LCL_NRPS-like"/>
    <property type="match status" value="1"/>
</dbReference>
<dbReference type="InterPro" id="IPR001242">
    <property type="entry name" value="Condensation_dom"/>
</dbReference>
<reference evidence="5" key="1">
    <citation type="submission" date="2020-02" db="EMBL/GenBank/DDBJ databases">
        <authorList>
            <person name="Meier V. D."/>
        </authorList>
    </citation>
    <scope>NUCLEOTIDE SEQUENCE</scope>
    <source>
        <strain evidence="5">AVDCRST_MAG68</strain>
    </source>
</reference>
<dbReference type="EMBL" id="CADCTW010000250">
    <property type="protein sequence ID" value="CAA9371895.1"/>
    <property type="molecule type" value="Genomic_DNA"/>
</dbReference>
<dbReference type="InterPro" id="IPR009081">
    <property type="entry name" value="PP-bd_ACP"/>
</dbReference>
<dbReference type="GO" id="GO:0009366">
    <property type="term" value="C:enterobactin synthetase complex"/>
    <property type="evidence" value="ECO:0007669"/>
    <property type="project" value="TreeGrafter"/>
</dbReference>
<dbReference type="Gene3D" id="3.40.50.12780">
    <property type="entry name" value="N-terminal domain of ligase-like"/>
    <property type="match status" value="1"/>
</dbReference>
<keyword evidence="2" id="KW-0596">Phosphopantetheine</keyword>
<dbReference type="FunFam" id="3.30.559.10:FF:000012">
    <property type="entry name" value="Non-ribosomal peptide synthetase"/>
    <property type="match status" value="1"/>
</dbReference>
<dbReference type="GO" id="GO:0043041">
    <property type="term" value="P:amino acid activation for nonribosomal peptide biosynthetic process"/>
    <property type="evidence" value="ECO:0007669"/>
    <property type="project" value="TreeGrafter"/>
</dbReference>
<keyword evidence="3" id="KW-0597">Phosphoprotein</keyword>
<evidence type="ECO:0000259" key="4">
    <source>
        <dbReference type="PROSITE" id="PS50075"/>
    </source>
</evidence>
<dbReference type="Gene3D" id="3.30.559.30">
    <property type="entry name" value="Nonribosomal peptide synthetase, condensation domain"/>
    <property type="match status" value="1"/>
</dbReference>
<dbReference type="Pfam" id="PF00501">
    <property type="entry name" value="AMP-binding"/>
    <property type="match status" value="1"/>
</dbReference>
<evidence type="ECO:0000256" key="2">
    <source>
        <dbReference type="ARBA" id="ARBA00022450"/>
    </source>
</evidence>
<dbReference type="PROSITE" id="PS50075">
    <property type="entry name" value="CARRIER"/>
    <property type="match status" value="1"/>
</dbReference>
<dbReference type="SUPFAM" id="SSF47336">
    <property type="entry name" value="ACP-like"/>
    <property type="match status" value="1"/>
</dbReference>